<comment type="caution">
    <text evidence="1">The sequence shown here is derived from an EMBL/GenBank/DDBJ whole genome shotgun (WGS) entry which is preliminary data.</text>
</comment>
<reference evidence="1" key="1">
    <citation type="submission" date="2021-06" db="EMBL/GenBank/DDBJ databases">
        <authorList>
            <person name="Kallberg Y."/>
            <person name="Tangrot J."/>
            <person name="Rosling A."/>
        </authorList>
    </citation>
    <scope>NUCLEOTIDE SEQUENCE</scope>
    <source>
        <strain evidence="1">CL356</strain>
    </source>
</reference>
<gene>
    <name evidence="1" type="ORF">ACOLOM_LOCUS2386</name>
</gene>
<keyword evidence="2" id="KW-1185">Reference proteome</keyword>
<accession>A0ACA9KV86</accession>
<evidence type="ECO:0000313" key="2">
    <source>
        <dbReference type="Proteomes" id="UP000789525"/>
    </source>
</evidence>
<name>A0ACA9KV86_9GLOM</name>
<dbReference type="Proteomes" id="UP000789525">
    <property type="component" value="Unassembled WGS sequence"/>
</dbReference>
<dbReference type="EMBL" id="CAJVPT010003058">
    <property type="protein sequence ID" value="CAG8491188.1"/>
    <property type="molecule type" value="Genomic_DNA"/>
</dbReference>
<organism evidence="1 2">
    <name type="scientific">Acaulospora colombiana</name>
    <dbReference type="NCBI Taxonomy" id="27376"/>
    <lineage>
        <taxon>Eukaryota</taxon>
        <taxon>Fungi</taxon>
        <taxon>Fungi incertae sedis</taxon>
        <taxon>Mucoromycota</taxon>
        <taxon>Glomeromycotina</taxon>
        <taxon>Glomeromycetes</taxon>
        <taxon>Diversisporales</taxon>
        <taxon>Acaulosporaceae</taxon>
        <taxon>Acaulospora</taxon>
    </lineage>
</organism>
<proteinExistence type="predicted"/>
<sequence length="804" mass="92357">MLNILVPQRQLYLKLKTLVNWSEHADVIRNCEESLAPKIVTDNEVKEALKKINTYIELRILTEEVLPPAMKKYRVADGRVTFCVDKEFEVVLTPNVAEENVYWVILDLKILVQSENDKLCSDVDLSLHENQIELIKNFAQSLLIPPPIQQPAENSLQGKEMTPNRTPRHLPLLKLYDYLHTLCLDIQLEVLFQQAFRLQKTRWTDNLLVEMDPTHTTLKVLKVIITISYNSHVKLMAQSAQMQHSRRSNAPSNVTKSPINHDVVEISIVEETPSKSLIHSTRSKLSKSSWLNAASRVKPGVINDAQGLNYPRKFLRARWSGLAGEIANTWTILDWEFDPANLNFEHILLHVTQKHAESNIKRLKEKLCFKENLEKDVKIVDGHREFPEGFLSDDSPIYDKVAKKYLTVSRLCVWFTKNRYIKAGVDVRSGRIFIEESNRSIEEYIKNCEEKLNMAPNPLNTAVEAFSMIKYMAMMDQIEKAARYLRFDIHHGVILRKEDVSSLGAKQPTFLRFPQQTDYFLICGIGEREIKYWLTVLSREPPVKRHLFDKTVRDPTHRITFIQRIPLEDLIVSEHEKLDSIVDMIDKGKSVVYENENSEMKGGEIVSGRRNFEEINGKMEDLESSRKKKHVDSAADALISYHKMEELLKSHNLSFTTIQPDISMEFIDSNTPISLNSAIPVLKLDRKQLLSKLPIEIDKALHVFGDVYIRYVASEISSRYGLDIMVQDDDQTLVSDASLSSNITKLQPLSLWDKLSKSVVVEGNNDANSIPVERFISLTEGIVIPINDCQSILRWLDTHVRQLA</sequence>
<protein>
    <submittedName>
        <fullName evidence="1">3634_t:CDS:1</fullName>
    </submittedName>
</protein>
<evidence type="ECO:0000313" key="1">
    <source>
        <dbReference type="EMBL" id="CAG8491188.1"/>
    </source>
</evidence>